<dbReference type="EMBL" id="HBUF01313673">
    <property type="protein sequence ID" value="CAG6693587.1"/>
    <property type="molecule type" value="Transcribed_RNA"/>
</dbReference>
<reference evidence="1" key="1">
    <citation type="submission" date="2021-05" db="EMBL/GenBank/DDBJ databases">
        <authorList>
            <person name="Alioto T."/>
            <person name="Alioto T."/>
            <person name="Gomez Garrido J."/>
        </authorList>
    </citation>
    <scope>NUCLEOTIDE SEQUENCE</scope>
</reference>
<protein>
    <submittedName>
        <fullName evidence="1">Uncharacterized protein</fullName>
    </submittedName>
</protein>
<dbReference type="EMBL" id="HBUF01313674">
    <property type="protein sequence ID" value="CAG6693588.1"/>
    <property type="molecule type" value="Transcribed_RNA"/>
</dbReference>
<proteinExistence type="predicted"/>
<organism evidence="1">
    <name type="scientific">Cacopsylla melanoneura</name>
    <dbReference type="NCBI Taxonomy" id="428564"/>
    <lineage>
        <taxon>Eukaryota</taxon>
        <taxon>Metazoa</taxon>
        <taxon>Ecdysozoa</taxon>
        <taxon>Arthropoda</taxon>
        <taxon>Hexapoda</taxon>
        <taxon>Insecta</taxon>
        <taxon>Pterygota</taxon>
        <taxon>Neoptera</taxon>
        <taxon>Paraneoptera</taxon>
        <taxon>Hemiptera</taxon>
        <taxon>Sternorrhyncha</taxon>
        <taxon>Psylloidea</taxon>
        <taxon>Psyllidae</taxon>
        <taxon>Psyllinae</taxon>
        <taxon>Cacopsylla</taxon>
    </lineage>
</organism>
<dbReference type="AlphaFoldDB" id="A0A8D8XE19"/>
<evidence type="ECO:0000313" key="1">
    <source>
        <dbReference type="EMBL" id="CAG6693587.1"/>
    </source>
</evidence>
<name>A0A8D8XE19_9HEMI</name>
<sequence>MHCYMVIVLLLWLVFSIGSIHHNIIIFTRTNYLFLFSILGNEKTVKTLSSDVNIHSSLSFFPAVKKIYFLFHKGRHIVSSTPFSLFYSPFSSIFLVAFPDS</sequence>
<accession>A0A8D8XE19</accession>